<organism evidence="2 3">
    <name type="scientific">Candidatus Thiodiazotropha taylori</name>
    <dbReference type="NCBI Taxonomy" id="2792791"/>
    <lineage>
        <taxon>Bacteria</taxon>
        <taxon>Pseudomonadati</taxon>
        <taxon>Pseudomonadota</taxon>
        <taxon>Gammaproteobacteria</taxon>
        <taxon>Chromatiales</taxon>
        <taxon>Sedimenticolaceae</taxon>
        <taxon>Candidatus Thiodiazotropha</taxon>
    </lineage>
</organism>
<feature type="domain" description="CBS" evidence="1">
    <location>
        <begin position="11"/>
        <end position="53"/>
    </location>
</feature>
<dbReference type="Proteomes" id="UP000770889">
    <property type="component" value="Unassembled WGS sequence"/>
</dbReference>
<evidence type="ECO:0000313" key="3">
    <source>
        <dbReference type="Proteomes" id="UP000770889"/>
    </source>
</evidence>
<accession>A0A944M8R6</accession>
<protein>
    <submittedName>
        <fullName evidence="2">CBS domain-containing protein</fullName>
    </submittedName>
</protein>
<evidence type="ECO:0000259" key="1">
    <source>
        <dbReference type="Pfam" id="PF00571"/>
    </source>
</evidence>
<dbReference type="InterPro" id="IPR046342">
    <property type="entry name" value="CBS_dom_sf"/>
</dbReference>
<sequence length="152" mass="17125">MKIKHISIPTKVARPGMSIGEVMRECVEKNVPGIPFIDAEGKLNGRFSVRHLFLLCCIPDDVIHGAHLLGDDIEHLDFPHMRADELMEEKVDDYIFPDAIQLSANFQAIKALAIMEQFNTEYLFVSEEGMYQGVVTRMSIARAVVTKECCVD</sequence>
<dbReference type="Gene3D" id="3.10.580.10">
    <property type="entry name" value="CBS-domain"/>
    <property type="match status" value="1"/>
</dbReference>
<dbReference type="SUPFAM" id="SSF54631">
    <property type="entry name" value="CBS-domain pair"/>
    <property type="match status" value="1"/>
</dbReference>
<name>A0A944M8R6_9GAMM</name>
<evidence type="ECO:0000313" key="2">
    <source>
        <dbReference type="EMBL" id="MBT2989466.1"/>
    </source>
</evidence>
<comment type="caution">
    <text evidence="2">The sequence shown here is derived from an EMBL/GenBank/DDBJ whole genome shotgun (WGS) entry which is preliminary data.</text>
</comment>
<dbReference type="EMBL" id="JAHHGM010000009">
    <property type="protein sequence ID" value="MBT2989466.1"/>
    <property type="molecule type" value="Genomic_DNA"/>
</dbReference>
<dbReference type="AlphaFoldDB" id="A0A944M8R6"/>
<proteinExistence type="predicted"/>
<gene>
    <name evidence="2" type="ORF">KME65_10935</name>
</gene>
<reference evidence="2 3" key="1">
    <citation type="submission" date="2021-05" db="EMBL/GenBank/DDBJ databases">
        <title>Genetic and Functional Diversity in Clade A Lucinid endosymbionts from the Bahamas.</title>
        <authorList>
            <person name="Giani N.M."/>
            <person name="Engel A.S."/>
            <person name="Campbell B.J."/>
        </authorList>
    </citation>
    <scope>NUCLEOTIDE SEQUENCE [LARGE SCALE GENOMIC DNA]</scope>
    <source>
        <strain evidence="2">LUC16012Gg_MoonRockCtena</strain>
    </source>
</reference>
<feature type="domain" description="CBS" evidence="1">
    <location>
        <begin position="92"/>
        <end position="145"/>
    </location>
</feature>
<dbReference type="InterPro" id="IPR000644">
    <property type="entry name" value="CBS_dom"/>
</dbReference>
<dbReference type="Pfam" id="PF00571">
    <property type="entry name" value="CBS"/>
    <property type="match status" value="2"/>
</dbReference>